<protein>
    <submittedName>
        <fullName evidence="3">Uncharacterized protein</fullName>
    </submittedName>
</protein>
<name>A0A164V0A8_DAUCS</name>
<reference evidence="3" key="1">
    <citation type="journal article" date="2016" name="Nat. Genet.">
        <title>A high-quality carrot genome assembly provides new insights into carotenoid accumulation and asterid genome evolution.</title>
        <authorList>
            <person name="Iorizzo M."/>
            <person name="Ellison S."/>
            <person name="Senalik D."/>
            <person name="Zeng P."/>
            <person name="Satapoomin P."/>
            <person name="Huang J."/>
            <person name="Bowman M."/>
            <person name="Iovene M."/>
            <person name="Sanseverino W."/>
            <person name="Cavagnaro P."/>
            <person name="Yildiz M."/>
            <person name="Macko-Podgorni A."/>
            <person name="Moranska E."/>
            <person name="Grzebelus E."/>
            <person name="Grzebelus D."/>
            <person name="Ashrafi H."/>
            <person name="Zheng Z."/>
            <person name="Cheng S."/>
            <person name="Spooner D."/>
            <person name="Van Deynze A."/>
            <person name="Simon P."/>
        </authorList>
    </citation>
    <scope>NUCLEOTIDE SEQUENCE [LARGE SCALE GENOMIC DNA]</scope>
    <source>
        <tissue evidence="3">Leaf</tissue>
    </source>
</reference>
<dbReference type="EMBL" id="LNRQ01000006">
    <property type="protein sequence ID" value="KZM89628.1"/>
    <property type="molecule type" value="Genomic_DNA"/>
</dbReference>
<dbReference type="AlphaFoldDB" id="A0A164V0A8"/>
<dbReference type="PANTHER" id="PTHR33598">
    <property type="entry name" value="OS02G0833400 PROTEIN"/>
    <property type="match status" value="1"/>
</dbReference>
<sequence>MYSLSLKPWVLLSHSSRSLLKLSGSNKLFSNCVAIPVRKAYRGGNLVLKAQSQQDNNNNNNNASSDSNPPNGTLQKSRKEILLEYVKNVQPEFMEMFVKRAPPQVVEAMRQTVTNMIGTLPPQFFAVTVTTVAENLAQLMYSVLMTGYMFRNAQYRLELQQSLEQDWPDYAPGTQKKVSGEVIKWNNVSGPETIDAAKYIELLEAEIEELNRQVGRKSANGQNELLEYLKSLEPQNLKDLTSTAGEDVVLAMNTFIKRLLAVSDPDKMKTSVTETSAPELAKLLYWLMVVGYGIRNIEVRFDMERVLGTPPKFAELPPVPSQLGSAIGNTLPNRNKNGFFNIYDHVKTFLTVTSVTETSAPELAKLLYWLMVVGYGIRNIEVRFDMERVLGTPPKFAELPPGENI</sequence>
<accession>A0A164V0A8</accession>
<evidence type="ECO:0000313" key="3">
    <source>
        <dbReference type="EMBL" id="KZM89628.1"/>
    </source>
</evidence>
<gene>
    <name evidence="3" type="ORF">DCAR_023009</name>
</gene>
<comment type="caution">
    <text evidence="3">The sequence shown here is derived from an EMBL/GenBank/DDBJ whole genome shotgun (WGS) entry which is preliminary data.</text>
</comment>
<dbReference type="PANTHER" id="PTHR33598:SF4">
    <property type="entry name" value="OS02G0833400 PROTEIN"/>
    <property type="match status" value="1"/>
</dbReference>
<feature type="region of interest" description="Disordered" evidence="2">
    <location>
        <begin position="53"/>
        <end position="74"/>
    </location>
</feature>
<feature type="coiled-coil region" evidence="1">
    <location>
        <begin position="193"/>
        <end position="220"/>
    </location>
</feature>
<evidence type="ECO:0000256" key="1">
    <source>
        <dbReference type="SAM" id="Coils"/>
    </source>
</evidence>
<dbReference type="InterPro" id="IPR008479">
    <property type="entry name" value="DUF760"/>
</dbReference>
<dbReference type="Gramene" id="KZM89628">
    <property type="protein sequence ID" value="KZM89628"/>
    <property type="gene ID" value="DCAR_023009"/>
</dbReference>
<proteinExistence type="predicted"/>
<feature type="compositionally biased region" description="Low complexity" evidence="2">
    <location>
        <begin position="53"/>
        <end position="71"/>
    </location>
</feature>
<dbReference type="Pfam" id="PF05542">
    <property type="entry name" value="DUF760"/>
    <property type="match status" value="3"/>
</dbReference>
<organism evidence="3">
    <name type="scientific">Daucus carota subsp. sativus</name>
    <name type="common">Carrot</name>
    <dbReference type="NCBI Taxonomy" id="79200"/>
    <lineage>
        <taxon>Eukaryota</taxon>
        <taxon>Viridiplantae</taxon>
        <taxon>Streptophyta</taxon>
        <taxon>Embryophyta</taxon>
        <taxon>Tracheophyta</taxon>
        <taxon>Spermatophyta</taxon>
        <taxon>Magnoliopsida</taxon>
        <taxon>eudicotyledons</taxon>
        <taxon>Gunneridae</taxon>
        <taxon>Pentapetalae</taxon>
        <taxon>asterids</taxon>
        <taxon>campanulids</taxon>
        <taxon>Apiales</taxon>
        <taxon>Apiaceae</taxon>
        <taxon>Apioideae</taxon>
        <taxon>Scandiceae</taxon>
        <taxon>Daucinae</taxon>
        <taxon>Daucus</taxon>
        <taxon>Daucus sect. Daucus</taxon>
    </lineage>
</organism>
<keyword evidence="1" id="KW-0175">Coiled coil</keyword>
<evidence type="ECO:0000256" key="2">
    <source>
        <dbReference type="SAM" id="MobiDB-lite"/>
    </source>
</evidence>
<dbReference type="STRING" id="79200.A0A164V0A8"/>